<protein>
    <submittedName>
        <fullName evidence="1">SAM-dependent methyltransferase</fullName>
    </submittedName>
</protein>
<dbReference type="InterPro" id="IPR029063">
    <property type="entry name" value="SAM-dependent_MTases_sf"/>
</dbReference>
<dbReference type="AlphaFoldDB" id="A0A497EUH2"/>
<accession>A0A497EUH2</accession>
<dbReference type="GO" id="GO:0008168">
    <property type="term" value="F:methyltransferase activity"/>
    <property type="evidence" value="ECO:0007669"/>
    <property type="project" value="UniProtKB-KW"/>
</dbReference>
<proteinExistence type="predicted"/>
<keyword evidence="1" id="KW-0808">Transferase</keyword>
<organism evidence="1 4">
    <name type="scientific">Thermoproteota archaeon</name>
    <dbReference type="NCBI Taxonomy" id="2056631"/>
    <lineage>
        <taxon>Archaea</taxon>
        <taxon>Thermoproteota</taxon>
    </lineage>
</organism>
<name>A0A497EUH2_9CREN</name>
<evidence type="ECO:0000313" key="1">
    <source>
        <dbReference type="EMBL" id="RLE50682.1"/>
    </source>
</evidence>
<evidence type="ECO:0000313" key="4">
    <source>
        <dbReference type="Proteomes" id="UP000278475"/>
    </source>
</evidence>
<dbReference type="Pfam" id="PF01564">
    <property type="entry name" value="Spermine_synth"/>
    <property type="match status" value="1"/>
</dbReference>
<reference evidence="3 4" key="1">
    <citation type="submission" date="2018-06" db="EMBL/GenBank/DDBJ databases">
        <title>Extensive metabolic versatility and redundancy in microbially diverse, dynamic hydrothermal sediments.</title>
        <authorList>
            <person name="Dombrowski N."/>
            <person name="Teske A."/>
            <person name="Baker B.J."/>
        </authorList>
    </citation>
    <scope>NUCLEOTIDE SEQUENCE [LARGE SCALE GENOMIC DNA]</scope>
    <source>
        <strain evidence="2">B34_G17</strain>
        <strain evidence="1">B66_G16</strain>
    </source>
</reference>
<evidence type="ECO:0000313" key="2">
    <source>
        <dbReference type="EMBL" id="RLE53430.1"/>
    </source>
</evidence>
<dbReference type="SUPFAM" id="SSF53335">
    <property type="entry name" value="S-adenosyl-L-methionine-dependent methyltransferases"/>
    <property type="match status" value="1"/>
</dbReference>
<dbReference type="EMBL" id="QMQV01000002">
    <property type="protein sequence ID" value="RLE50682.1"/>
    <property type="molecule type" value="Genomic_DNA"/>
</dbReference>
<comment type="caution">
    <text evidence="1">The sequence shown here is derived from an EMBL/GenBank/DDBJ whole genome shotgun (WGS) entry which is preliminary data.</text>
</comment>
<dbReference type="Gene3D" id="3.40.50.150">
    <property type="entry name" value="Vaccinia Virus protein VP39"/>
    <property type="match status" value="1"/>
</dbReference>
<gene>
    <name evidence="1" type="ORF">DRJ31_00485</name>
    <name evidence="2" type="ORF">DRJ33_01035</name>
</gene>
<evidence type="ECO:0000313" key="3">
    <source>
        <dbReference type="Proteomes" id="UP000272051"/>
    </source>
</evidence>
<dbReference type="Proteomes" id="UP000272051">
    <property type="component" value="Unassembled WGS sequence"/>
</dbReference>
<sequence>MLTYRFAWKKLPVLTSCIAKKLLSAKGEVYVTLDLGLSESRVLVKNTFIELLNDLKVEISKLSKVAEDEDSIYVVSQEGDVIKAAMFDGRSYYKLKPVSHDTAPTLEIDGIHMHRIVDVTPWRDSELKVQAAKVKKNMKVLDICTGLGYTAIISSMRGAEVLTIEKNPSVLEMASYNPWSKFLESPNIQIILGDALEVVKKLPNNFFDRIIHDPPRFSLAGELYSESFYRDLNHVLKENGILLHYVGAPGSKVRGIDLAKGVEKRLLKAGFRKTYTLRDIGCVLAYK</sequence>
<dbReference type="GO" id="GO:0032259">
    <property type="term" value="P:methylation"/>
    <property type="evidence" value="ECO:0007669"/>
    <property type="project" value="UniProtKB-KW"/>
</dbReference>
<keyword evidence="1" id="KW-0489">Methyltransferase</keyword>
<dbReference type="Proteomes" id="UP000278475">
    <property type="component" value="Unassembled WGS sequence"/>
</dbReference>
<dbReference type="EMBL" id="QMQX01000011">
    <property type="protein sequence ID" value="RLE53430.1"/>
    <property type="molecule type" value="Genomic_DNA"/>
</dbReference>
<dbReference type="CDD" id="cd02440">
    <property type="entry name" value="AdoMet_MTases"/>
    <property type="match status" value="1"/>
</dbReference>